<sequence>MKGTSFRYLAVLLLIIISGCSQKDDLPTDINLHRVILFSAVPLDYRHLKRDIGGECNFERITKELNGDYSVIGWAIPSIGASSIALTYLISVNTNNSLRFGLAQKQDRSDVADHFKNMQLLNVGFLARFKKSDLQSGSCINIYQVYDQTILKCKNDLNFKEDGIEPCP</sequence>
<dbReference type="EMBL" id="QMCH01000014">
    <property type="protein sequence ID" value="RAZ40799.1"/>
    <property type="molecule type" value="Genomic_DNA"/>
</dbReference>
<keyword evidence="3" id="KW-1185">Reference proteome</keyword>
<comment type="caution">
    <text evidence="2">The sequence shown here is derived from an EMBL/GenBank/DDBJ whole genome shotgun (WGS) entry which is preliminary data.</text>
</comment>
<protein>
    <recommendedName>
        <fullName evidence="4">Lipoprotein</fullName>
    </recommendedName>
</protein>
<organism evidence="2 3">
    <name type="scientific">Polynucleobacter paneuropaeus</name>
    <dbReference type="NCBI Taxonomy" id="2527775"/>
    <lineage>
        <taxon>Bacteria</taxon>
        <taxon>Pseudomonadati</taxon>
        <taxon>Pseudomonadota</taxon>
        <taxon>Betaproteobacteria</taxon>
        <taxon>Burkholderiales</taxon>
        <taxon>Burkholderiaceae</taxon>
        <taxon>Polynucleobacter</taxon>
    </lineage>
</organism>
<proteinExistence type="predicted"/>
<reference evidence="2 3" key="1">
    <citation type="submission" date="2018-06" db="EMBL/GenBank/DDBJ databases">
        <title>Genome of strain Polynucleobacter sp. FUKU-NW-11.</title>
        <authorList>
            <person name="Hahn M.W."/>
        </authorList>
    </citation>
    <scope>NUCLEOTIDE SEQUENCE [LARGE SCALE GENOMIC DNA]</scope>
    <source>
        <strain evidence="3">FUKU-NW11</strain>
    </source>
</reference>
<evidence type="ECO:0008006" key="4">
    <source>
        <dbReference type="Google" id="ProtNLM"/>
    </source>
</evidence>
<evidence type="ECO:0000313" key="2">
    <source>
        <dbReference type="EMBL" id="RAZ40799.1"/>
    </source>
</evidence>
<evidence type="ECO:0000313" key="3">
    <source>
        <dbReference type="Proteomes" id="UP000251072"/>
    </source>
</evidence>
<accession>A0ABX9FB16</accession>
<gene>
    <name evidence="2" type="ORF">DP176_08360</name>
</gene>
<dbReference type="RefSeq" id="WP_112238609.1">
    <property type="nucleotide sequence ID" value="NZ_QMCH01000014.1"/>
</dbReference>
<name>A0ABX9FB16_9BURK</name>
<dbReference type="Proteomes" id="UP000251072">
    <property type="component" value="Unassembled WGS sequence"/>
</dbReference>
<keyword evidence="1" id="KW-0732">Signal</keyword>
<dbReference type="PROSITE" id="PS51257">
    <property type="entry name" value="PROKAR_LIPOPROTEIN"/>
    <property type="match status" value="1"/>
</dbReference>
<feature type="signal peptide" evidence="1">
    <location>
        <begin position="1"/>
        <end position="23"/>
    </location>
</feature>
<feature type="chain" id="PRO_5046170380" description="Lipoprotein" evidence="1">
    <location>
        <begin position="24"/>
        <end position="168"/>
    </location>
</feature>
<evidence type="ECO:0000256" key="1">
    <source>
        <dbReference type="SAM" id="SignalP"/>
    </source>
</evidence>